<dbReference type="SUPFAM" id="SSF53098">
    <property type="entry name" value="Ribonuclease H-like"/>
    <property type="match status" value="1"/>
</dbReference>
<dbReference type="InterPro" id="IPR036397">
    <property type="entry name" value="RNaseH_sf"/>
</dbReference>
<reference evidence="2 3" key="1">
    <citation type="submission" date="2019-09" db="EMBL/GenBank/DDBJ databases">
        <title>Gimesia benthica sp. nov., a novel bacterium isolated from deep-sea water of the Northwest Indian Ocean.</title>
        <authorList>
            <person name="Dai X."/>
        </authorList>
    </citation>
    <scope>NUCLEOTIDE SEQUENCE [LARGE SCALE GENOMIC DNA]</scope>
    <source>
        <strain evidence="2 3">E7</strain>
    </source>
</reference>
<dbReference type="GO" id="GO:0015074">
    <property type="term" value="P:DNA integration"/>
    <property type="evidence" value="ECO:0007669"/>
    <property type="project" value="InterPro"/>
</dbReference>
<gene>
    <name evidence="2" type="ORF">F1728_19035</name>
</gene>
<dbReference type="PROSITE" id="PS50994">
    <property type="entry name" value="INTEGRASE"/>
    <property type="match status" value="1"/>
</dbReference>
<dbReference type="GO" id="GO:0003676">
    <property type="term" value="F:nucleic acid binding"/>
    <property type="evidence" value="ECO:0007669"/>
    <property type="project" value="InterPro"/>
</dbReference>
<protein>
    <submittedName>
        <fullName evidence="2">Transposase</fullName>
    </submittedName>
</protein>
<keyword evidence="3" id="KW-1185">Reference proteome</keyword>
<dbReference type="PANTHER" id="PTHR46889:SF4">
    <property type="entry name" value="TRANSPOSASE INSO FOR INSERTION SEQUENCE ELEMENT IS911B-RELATED"/>
    <property type="match status" value="1"/>
</dbReference>
<dbReference type="Proteomes" id="UP000427281">
    <property type="component" value="Chromosome"/>
</dbReference>
<feature type="domain" description="Integrase catalytic" evidence="1">
    <location>
        <begin position="46"/>
        <end position="140"/>
    </location>
</feature>
<organism evidence="2 3">
    <name type="scientific">Gimesia benthica</name>
    <dbReference type="NCBI Taxonomy" id="2608982"/>
    <lineage>
        <taxon>Bacteria</taxon>
        <taxon>Pseudomonadati</taxon>
        <taxon>Planctomycetota</taxon>
        <taxon>Planctomycetia</taxon>
        <taxon>Planctomycetales</taxon>
        <taxon>Planctomycetaceae</taxon>
        <taxon>Gimesia</taxon>
    </lineage>
</organism>
<dbReference type="PANTHER" id="PTHR46889">
    <property type="entry name" value="TRANSPOSASE INSF FOR INSERTION SEQUENCE IS3B-RELATED"/>
    <property type="match status" value="1"/>
</dbReference>
<dbReference type="EMBL" id="CP043930">
    <property type="protein sequence ID" value="QGQ24654.1"/>
    <property type="molecule type" value="Genomic_DNA"/>
</dbReference>
<sequence>MRLRGQGQTDRLHNSWDCYPNRTPQGSENPCSFAFQLVQVFEAGQYHSDRGSQYCSEEYQRTLKINGIQCSMSRKGDCWDNAVMESFFATLKKELIHRQKYETRASARHSIFEYIEVFYNRERLHSSLDYLSPEMFEQAV</sequence>
<dbReference type="AlphaFoldDB" id="A0A6I6ADM5"/>
<dbReference type="KEGG" id="gim:F1728_19035"/>
<proteinExistence type="predicted"/>
<name>A0A6I6ADM5_9PLAN</name>
<dbReference type="InterPro" id="IPR050900">
    <property type="entry name" value="Transposase_IS3/IS150/IS904"/>
</dbReference>
<dbReference type="InterPro" id="IPR001584">
    <property type="entry name" value="Integrase_cat-core"/>
</dbReference>
<dbReference type="Pfam" id="PF13683">
    <property type="entry name" value="rve_3"/>
    <property type="match status" value="1"/>
</dbReference>
<dbReference type="Gene3D" id="3.30.420.10">
    <property type="entry name" value="Ribonuclease H-like superfamily/Ribonuclease H"/>
    <property type="match status" value="1"/>
</dbReference>
<evidence type="ECO:0000259" key="1">
    <source>
        <dbReference type="PROSITE" id="PS50994"/>
    </source>
</evidence>
<dbReference type="InterPro" id="IPR012337">
    <property type="entry name" value="RNaseH-like_sf"/>
</dbReference>
<accession>A0A6I6ADM5</accession>
<evidence type="ECO:0000313" key="3">
    <source>
        <dbReference type="Proteomes" id="UP000427281"/>
    </source>
</evidence>
<evidence type="ECO:0000313" key="2">
    <source>
        <dbReference type="EMBL" id="QGQ24654.1"/>
    </source>
</evidence>